<dbReference type="InterPro" id="IPR019420">
    <property type="entry name" value="7TM_GPCR_serpentine_rcpt_Srbc"/>
</dbReference>
<keyword evidence="3" id="KW-1185">Reference proteome</keyword>
<evidence type="ECO:0000313" key="2">
    <source>
        <dbReference type="EMBL" id="EGT58937.1"/>
    </source>
</evidence>
<gene>
    <name evidence="2" type="ORF">CAEBREN_11890</name>
</gene>
<feature type="transmembrane region" description="Helical" evidence="1">
    <location>
        <begin position="123"/>
        <end position="143"/>
    </location>
</feature>
<dbReference type="PANTHER" id="PTHR46418">
    <property type="entry name" value="SRBC-64-RELATED-RELATED"/>
    <property type="match status" value="1"/>
</dbReference>
<dbReference type="OrthoDB" id="5860399at2759"/>
<dbReference type="HOGENOM" id="CLU_059075_0_1_1"/>
<dbReference type="PANTHER" id="PTHR46418:SF1">
    <property type="entry name" value="G-PROTEIN COUPLED RECEPTORS FAMILY 1 PROFILE DOMAIN-CONTAINING PROTEIN-RELATED"/>
    <property type="match status" value="1"/>
</dbReference>
<evidence type="ECO:0000256" key="1">
    <source>
        <dbReference type="SAM" id="Phobius"/>
    </source>
</evidence>
<keyword evidence="1" id="KW-1133">Transmembrane helix</keyword>
<keyword evidence="1" id="KW-0812">Transmembrane</keyword>
<sequence length="299" mass="34103">MNITVVTVASSAFIFSISSFFLNTYLLLSVFWMKTVQRKPGMALIYFRFAVDSAYGFITAINLLYLLIQIFYPDMTVKNLSFFLAWPVFNIGTVRGYLVFFITLDRVLAACSPVFYFKHRVKLSNLIVLPITVSYNIFEYFILLDICEFVVDLPLNCMFLGCSVGQCYSSYWLKFEQVGYLLIGSLSLVLCSRLFIWNNVSKSTKNKEISRVATYFWAMITPNFQATRFALLDASIIFIFDVIPAVLMSKIPMMNFQSVGPFSAMCKHLGFLIEAFIIYKVLLSEKPVMAVSVKSMNTG</sequence>
<dbReference type="Proteomes" id="UP000008068">
    <property type="component" value="Unassembled WGS sequence"/>
</dbReference>
<keyword evidence="1" id="KW-0472">Membrane</keyword>
<dbReference type="EMBL" id="GL379873">
    <property type="protein sequence ID" value="EGT58937.1"/>
    <property type="molecule type" value="Genomic_DNA"/>
</dbReference>
<feature type="transmembrane region" description="Helical" evidence="1">
    <location>
        <begin position="12"/>
        <end position="33"/>
    </location>
</feature>
<dbReference type="InParanoid" id="G0NEF2"/>
<dbReference type="Pfam" id="PF10316">
    <property type="entry name" value="7TM_GPCR_Srbc"/>
    <property type="match status" value="1"/>
</dbReference>
<feature type="transmembrane region" description="Helical" evidence="1">
    <location>
        <begin position="45"/>
        <end position="68"/>
    </location>
</feature>
<protein>
    <recommendedName>
        <fullName evidence="4">Serpentine Receptor, class BC (Class B-like)</fullName>
    </recommendedName>
</protein>
<reference evidence="3" key="1">
    <citation type="submission" date="2011-07" db="EMBL/GenBank/DDBJ databases">
        <authorList>
            <consortium name="Caenorhabditis brenneri Sequencing and Analysis Consortium"/>
            <person name="Wilson R.K."/>
        </authorList>
    </citation>
    <scope>NUCLEOTIDE SEQUENCE [LARGE SCALE GENOMIC DNA]</scope>
    <source>
        <strain evidence="3">PB2801</strain>
    </source>
</reference>
<feature type="transmembrane region" description="Helical" evidence="1">
    <location>
        <begin position="259"/>
        <end position="279"/>
    </location>
</feature>
<accession>G0NEF2</accession>
<name>G0NEF2_CAEBE</name>
<proteinExistence type="predicted"/>
<dbReference type="AlphaFoldDB" id="G0NEF2"/>
<feature type="transmembrane region" description="Helical" evidence="1">
    <location>
        <begin position="80"/>
        <end position="102"/>
    </location>
</feature>
<evidence type="ECO:0008006" key="4">
    <source>
        <dbReference type="Google" id="ProtNLM"/>
    </source>
</evidence>
<organism evidence="3">
    <name type="scientific">Caenorhabditis brenneri</name>
    <name type="common">Nematode worm</name>
    <dbReference type="NCBI Taxonomy" id="135651"/>
    <lineage>
        <taxon>Eukaryota</taxon>
        <taxon>Metazoa</taxon>
        <taxon>Ecdysozoa</taxon>
        <taxon>Nematoda</taxon>
        <taxon>Chromadorea</taxon>
        <taxon>Rhabditida</taxon>
        <taxon>Rhabditina</taxon>
        <taxon>Rhabditomorpha</taxon>
        <taxon>Rhabditoidea</taxon>
        <taxon>Rhabditidae</taxon>
        <taxon>Peloderinae</taxon>
        <taxon>Caenorhabditis</taxon>
    </lineage>
</organism>
<feature type="transmembrane region" description="Helical" evidence="1">
    <location>
        <begin position="229"/>
        <end position="247"/>
    </location>
</feature>
<feature type="transmembrane region" description="Helical" evidence="1">
    <location>
        <begin position="178"/>
        <end position="197"/>
    </location>
</feature>
<dbReference type="OMA" id="EALIICK"/>
<evidence type="ECO:0000313" key="3">
    <source>
        <dbReference type="Proteomes" id="UP000008068"/>
    </source>
</evidence>